<keyword evidence="2" id="KW-1185">Reference proteome</keyword>
<accession>A0ACC0BZ93</accession>
<evidence type="ECO:0000313" key="2">
    <source>
        <dbReference type="Proteomes" id="UP001060085"/>
    </source>
</evidence>
<evidence type="ECO:0000313" key="1">
    <source>
        <dbReference type="EMBL" id="KAI5677955.1"/>
    </source>
</evidence>
<sequence length="111" mass="12671">MVKVKNANVGREENYEEDGSSRGGRIGKGKGKRVATEVRLLERFISVKEVANFEEWTRKRRKIAPGHIVGLFDMEGTPKNSIDSIPKTKNALIPTYTMRKDLNNYSLKEKF</sequence>
<proteinExistence type="predicted"/>
<reference evidence="2" key="1">
    <citation type="journal article" date="2023" name="Nat. Plants">
        <title>Single-cell RNA sequencing provides a high-resolution roadmap for understanding the multicellular compartmentation of specialized metabolism.</title>
        <authorList>
            <person name="Sun S."/>
            <person name="Shen X."/>
            <person name="Li Y."/>
            <person name="Li Y."/>
            <person name="Wang S."/>
            <person name="Li R."/>
            <person name="Zhang H."/>
            <person name="Shen G."/>
            <person name="Guo B."/>
            <person name="Wei J."/>
            <person name="Xu J."/>
            <person name="St-Pierre B."/>
            <person name="Chen S."/>
            <person name="Sun C."/>
        </authorList>
    </citation>
    <scope>NUCLEOTIDE SEQUENCE [LARGE SCALE GENOMIC DNA]</scope>
</reference>
<protein>
    <submittedName>
        <fullName evidence="1">Uncharacterized protein</fullName>
    </submittedName>
</protein>
<gene>
    <name evidence="1" type="ORF">M9H77_08905</name>
</gene>
<dbReference type="Proteomes" id="UP001060085">
    <property type="component" value="Linkage Group LG02"/>
</dbReference>
<organism evidence="1 2">
    <name type="scientific">Catharanthus roseus</name>
    <name type="common">Madagascar periwinkle</name>
    <name type="synonym">Vinca rosea</name>
    <dbReference type="NCBI Taxonomy" id="4058"/>
    <lineage>
        <taxon>Eukaryota</taxon>
        <taxon>Viridiplantae</taxon>
        <taxon>Streptophyta</taxon>
        <taxon>Embryophyta</taxon>
        <taxon>Tracheophyta</taxon>
        <taxon>Spermatophyta</taxon>
        <taxon>Magnoliopsida</taxon>
        <taxon>eudicotyledons</taxon>
        <taxon>Gunneridae</taxon>
        <taxon>Pentapetalae</taxon>
        <taxon>asterids</taxon>
        <taxon>lamiids</taxon>
        <taxon>Gentianales</taxon>
        <taxon>Apocynaceae</taxon>
        <taxon>Rauvolfioideae</taxon>
        <taxon>Vinceae</taxon>
        <taxon>Catharanthinae</taxon>
        <taxon>Catharanthus</taxon>
    </lineage>
</organism>
<dbReference type="EMBL" id="CM044702">
    <property type="protein sequence ID" value="KAI5677955.1"/>
    <property type="molecule type" value="Genomic_DNA"/>
</dbReference>
<name>A0ACC0BZ93_CATRO</name>
<comment type="caution">
    <text evidence="1">The sequence shown here is derived from an EMBL/GenBank/DDBJ whole genome shotgun (WGS) entry which is preliminary data.</text>
</comment>